<sequence length="310" mass="33268">MSEIRDVIIIGSGPAGYTAALYTARANMRPLVFEGSQFGGALMQTTEVENYPGFPDGIMGPDLMDSWRKQAERFGAELVPEDATKVDLTGEIKKVWVEETEYQAKSVILATGSAYRHLHVPGEDELMGRGVSACATCDGFFFREQHIAVVGGGDSAMEEATFLTKFASKVSILHRRDAFRASPIMAERALANPKIEVEWNTTVEQINGENGKVAGIDVVDTVTGEKRSLPVTGVFIAIGHDPRSELFKGQVELDDAGYVKVAAPTTRTNLEGVFAAGDLVDHTYQQAVTAAGTGCAAALDAERFVSSLGD</sequence>
<dbReference type="Pfam" id="PF07992">
    <property type="entry name" value="Pyr_redox_2"/>
    <property type="match status" value="1"/>
</dbReference>
<comment type="cofactor">
    <cofactor evidence="8">
        <name>FAD</name>
        <dbReference type="ChEBI" id="CHEBI:57692"/>
    </cofactor>
    <text evidence="8">Binds 1 FAD per subunit.</text>
</comment>
<comment type="subunit">
    <text evidence="7">Homodimer.</text>
</comment>
<evidence type="ECO:0000256" key="2">
    <source>
        <dbReference type="ARBA" id="ARBA00022827"/>
    </source>
</evidence>
<dbReference type="GO" id="GO:0019430">
    <property type="term" value="P:removal of superoxide radicals"/>
    <property type="evidence" value="ECO:0007669"/>
    <property type="project" value="UniProtKB-UniRule"/>
</dbReference>
<evidence type="ECO:0000256" key="7">
    <source>
        <dbReference type="RuleBase" id="RU003880"/>
    </source>
</evidence>
<dbReference type="InterPro" id="IPR008255">
    <property type="entry name" value="Pyr_nucl-diS_OxRdtase_2_AS"/>
</dbReference>
<reference evidence="10 11" key="2">
    <citation type="submission" date="2019-05" db="EMBL/GenBank/DDBJ databases">
        <title>Glycomyces buryatensis sp. nov.</title>
        <authorList>
            <person name="Nikitina E."/>
        </authorList>
    </citation>
    <scope>NUCLEOTIDE SEQUENCE [LARGE SCALE GENOMIC DNA]</scope>
    <source>
        <strain evidence="10 11">18</strain>
    </source>
</reference>
<keyword evidence="4" id="KW-1015">Disulfide bond</keyword>
<gene>
    <name evidence="10" type="primary">trxB</name>
    <name evidence="10" type="ORF">FAB82_15245</name>
</gene>
<dbReference type="InterPro" id="IPR036188">
    <property type="entry name" value="FAD/NAD-bd_sf"/>
</dbReference>
<evidence type="ECO:0000256" key="3">
    <source>
        <dbReference type="ARBA" id="ARBA00023002"/>
    </source>
</evidence>
<comment type="catalytic activity">
    <reaction evidence="6 7">
        <text>[thioredoxin]-dithiol + NADP(+) = [thioredoxin]-disulfide + NADPH + H(+)</text>
        <dbReference type="Rhea" id="RHEA:20345"/>
        <dbReference type="Rhea" id="RHEA-COMP:10698"/>
        <dbReference type="Rhea" id="RHEA-COMP:10700"/>
        <dbReference type="ChEBI" id="CHEBI:15378"/>
        <dbReference type="ChEBI" id="CHEBI:29950"/>
        <dbReference type="ChEBI" id="CHEBI:50058"/>
        <dbReference type="ChEBI" id="CHEBI:57783"/>
        <dbReference type="ChEBI" id="CHEBI:58349"/>
        <dbReference type="EC" id="1.8.1.9"/>
    </reaction>
</comment>
<name>A0A4S8QCK7_9ACTN</name>
<feature type="domain" description="FAD/NAD(P)-binding" evidence="9">
    <location>
        <begin position="6"/>
        <end position="294"/>
    </location>
</feature>
<dbReference type="GO" id="GO:0005737">
    <property type="term" value="C:cytoplasm"/>
    <property type="evidence" value="ECO:0007669"/>
    <property type="project" value="InterPro"/>
</dbReference>
<keyword evidence="2 7" id="KW-0274">FAD</keyword>
<dbReference type="PANTHER" id="PTHR48105">
    <property type="entry name" value="THIOREDOXIN REDUCTASE 1-RELATED-RELATED"/>
    <property type="match status" value="1"/>
</dbReference>
<dbReference type="EC" id="1.8.1.9" evidence="7"/>
<keyword evidence="3 7" id="KW-0560">Oxidoreductase</keyword>
<dbReference type="GO" id="GO:0004791">
    <property type="term" value="F:thioredoxin-disulfide reductase (NADPH) activity"/>
    <property type="evidence" value="ECO:0007669"/>
    <property type="project" value="UniProtKB-UniRule"/>
</dbReference>
<evidence type="ECO:0000313" key="11">
    <source>
        <dbReference type="Proteomes" id="UP000308760"/>
    </source>
</evidence>
<reference evidence="11" key="1">
    <citation type="submission" date="2019-04" db="EMBL/GenBank/DDBJ databases">
        <title>Nocardioides xinjiangensis sp. nov.</title>
        <authorList>
            <person name="Liu S."/>
        </authorList>
    </citation>
    <scope>NUCLEOTIDE SEQUENCE [LARGE SCALE GENOMIC DNA]</scope>
    <source>
        <strain evidence="11">18</strain>
    </source>
</reference>
<evidence type="ECO:0000313" key="10">
    <source>
        <dbReference type="EMBL" id="THV40615.1"/>
    </source>
</evidence>
<dbReference type="OrthoDB" id="9806179at2"/>
<evidence type="ECO:0000256" key="6">
    <source>
        <dbReference type="ARBA" id="ARBA00048132"/>
    </source>
</evidence>
<comment type="caution">
    <text evidence="10">The sequence shown here is derived from an EMBL/GenBank/DDBJ whole genome shotgun (WGS) entry which is preliminary data.</text>
</comment>
<proteinExistence type="inferred from homology"/>
<evidence type="ECO:0000256" key="4">
    <source>
        <dbReference type="ARBA" id="ARBA00023157"/>
    </source>
</evidence>
<protein>
    <recommendedName>
        <fullName evidence="7">Thioredoxin reductase</fullName>
        <ecNumber evidence="7">1.8.1.9</ecNumber>
    </recommendedName>
</protein>
<dbReference type="RefSeq" id="WP_136535389.1">
    <property type="nucleotide sequence ID" value="NZ_STGY01000056.1"/>
</dbReference>
<dbReference type="NCBIfam" id="TIGR01292">
    <property type="entry name" value="TRX_reduct"/>
    <property type="match status" value="1"/>
</dbReference>
<dbReference type="PRINTS" id="PR00469">
    <property type="entry name" value="PNDRDTASEII"/>
</dbReference>
<keyword evidence="11" id="KW-1185">Reference proteome</keyword>
<accession>A0A4S8QCK7</accession>
<dbReference type="EMBL" id="STGY01000056">
    <property type="protein sequence ID" value="THV40615.1"/>
    <property type="molecule type" value="Genomic_DNA"/>
</dbReference>
<dbReference type="SUPFAM" id="SSF51905">
    <property type="entry name" value="FAD/NAD(P)-binding domain"/>
    <property type="match status" value="1"/>
</dbReference>
<dbReference type="AlphaFoldDB" id="A0A4S8QCK7"/>
<keyword evidence="1 7" id="KW-0285">Flavoprotein</keyword>
<keyword evidence="5 7" id="KW-0676">Redox-active center</keyword>
<evidence type="ECO:0000256" key="1">
    <source>
        <dbReference type="ARBA" id="ARBA00022630"/>
    </source>
</evidence>
<dbReference type="InterPro" id="IPR005982">
    <property type="entry name" value="Thioredox_Rdtase"/>
</dbReference>
<dbReference type="PRINTS" id="PR00368">
    <property type="entry name" value="FADPNR"/>
</dbReference>
<dbReference type="InterPro" id="IPR023753">
    <property type="entry name" value="FAD/NAD-binding_dom"/>
</dbReference>
<evidence type="ECO:0000256" key="8">
    <source>
        <dbReference type="RuleBase" id="RU003881"/>
    </source>
</evidence>
<dbReference type="Proteomes" id="UP000308760">
    <property type="component" value="Unassembled WGS sequence"/>
</dbReference>
<evidence type="ECO:0000259" key="9">
    <source>
        <dbReference type="Pfam" id="PF07992"/>
    </source>
</evidence>
<comment type="similarity">
    <text evidence="7">Belongs to the class-II pyridine nucleotide-disulfide oxidoreductase family.</text>
</comment>
<dbReference type="Gene3D" id="3.50.50.60">
    <property type="entry name" value="FAD/NAD(P)-binding domain"/>
    <property type="match status" value="2"/>
</dbReference>
<dbReference type="PROSITE" id="PS00573">
    <property type="entry name" value="PYRIDINE_REDOX_2"/>
    <property type="match status" value="1"/>
</dbReference>
<evidence type="ECO:0000256" key="5">
    <source>
        <dbReference type="ARBA" id="ARBA00023284"/>
    </source>
</evidence>
<organism evidence="10 11">
    <name type="scientific">Glycomyces buryatensis</name>
    <dbReference type="NCBI Taxonomy" id="2570927"/>
    <lineage>
        <taxon>Bacteria</taxon>
        <taxon>Bacillati</taxon>
        <taxon>Actinomycetota</taxon>
        <taxon>Actinomycetes</taxon>
        <taxon>Glycomycetales</taxon>
        <taxon>Glycomycetaceae</taxon>
        <taxon>Glycomyces</taxon>
    </lineage>
</organism>
<keyword evidence="8" id="KW-0521">NADP</keyword>
<dbReference type="InterPro" id="IPR050097">
    <property type="entry name" value="Ferredoxin-NADP_redctase_2"/>
</dbReference>